<proteinExistence type="predicted"/>
<dbReference type="AlphaFoldDB" id="A0A418WQH0"/>
<reference evidence="2 3" key="1">
    <citation type="submission" date="2018-09" db="EMBL/GenBank/DDBJ databases">
        <authorList>
            <person name="Zhu H."/>
        </authorList>
    </citation>
    <scope>NUCLEOTIDE SEQUENCE [LARGE SCALE GENOMIC DNA]</scope>
    <source>
        <strain evidence="2 3">K2R01-6</strain>
    </source>
</reference>
<comment type="caution">
    <text evidence="2">The sequence shown here is derived from an EMBL/GenBank/DDBJ whole genome shotgun (WGS) entry which is preliminary data.</text>
</comment>
<evidence type="ECO:0000313" key="2">
    <source>
        <dbReference type="EMBL" id="RJF93493.1"/>
    </source>
</evidence>
<protein>
    <submittedName>
        <fullName evidence="2">Uncharacterized protein</fullName>
    </submittedName>
</protein>
<evidence type="ECO:0000256" key="1">
    <source>
        <dbReference type="SAM" id="Coils"/>
    </source>
</evidence>
<evidence type="ECO:0000313" key="3">
    <source>
        <dbReference type="Proteomes" id="UP000286100"/>
    </source>
</evidence>
<accession>A0A418WQH0</accession>
<name>A0A418WQH0_9SPHN</name>
<gene>
    <name evidence="2" type="ORF">D3876_04005</name>
</gene>
<sequence>MKEAVIAAGLITLSWLPGCTASLVAEPLDEAGGREGIGYVLPFTQWDVELSWRLDYCADQVDPTAQGGKDSTIALKIQAMAVSADDKSLAFTINPQDLQTATGVTTFTAKWHDGRNMLSSIGASVDDQSAKILGNIAETFVSLATGPLAPGEPGAVPRATIFCDPKAKENLDAAKRAKATLEVHTEALKAATEKYAGLNDKALKLALAIDERTKSEFSEAYDALINAQMAQAQTQEAFTTALKAISHTRRIKWPEASDIFSGGPITPDDAKINPWFGDVKPVNHTVYLQIERSGSFGRTPARLNLMPAQPGETRPAEVAAEPPARLPDSKIRGLRYRMPAQGRLIACSRSPCISDERDATLATFEGPVTQLGYVNVLPFRSRAFGSNSFNAEFAVDGSLKSVGYEQKTAPAESLSGAIASSATKIAGALDPTARLGRETAYLKALKERRDAYETLQLKAEDPFASETSALGAETALINARIANLQALIALEELRATQSE</sequence>
<keyword evidence="1" id="KW-0175">Coiled coil</keyword>
<dbReference type="EMBL" id="QYUM01000002">
    <property type="protein sequence ID" value="RJF93493.1"/>
    <property type="molecule type" value="Genomic_DNA"/>
</dbReference>
<feature type="coiled-coil region" evidence="1">
    <location>
        <begin position="174"/>
        <end position="201"/>
    </location>
</feature>
<dbReference type="Proteomes" id="UP000286100">
    <property type="component" value="Unassembled WGS sequence"/>
</dbReference>
<keyword evidence="3" id="KW-1185">Reference proteome</keyword>
<organism evidence="2 3">
    <name type="scientific">Sphingomonas cavernae</name>
    <dbReference type="NCBI Taxonomy" id="2320861"/>
    <lineage>
        <taxon>Bacteria</taxon>
        <taxon>Pseudomonadati</taxon>
        <taxon>Pseudomonadota</taxon>
        <taxon>Alphaproteobacteria</taxon>
        <taxon>Sphingomonadales</taxon>
        <taxon>Sphingomonadaceae</taxon>
        <taxon>Sphingomonas</taxon>
    </lineage>
</organism>